<keyword evidence="1" id="KW-1133">Transmembrane helix</keyword>
<dbReference type="AlphaFoldDB" id="A0A6J6XZJ6"/>
<keyword evidence="1" id="KW-0472">Membrane</keyword>
<accession>A0A6J6XZJ6</accession>
<organism evidence="2">
    <name type="scientific">freshwater metagenome</name>
    <dbReference type="NCBI Taxonomy" id="449393"/>
    <lineage>
        <taxon>unclassified sequences</taxon>
        <taxon>metagenomes</taxon>
        <taxon>ecological metagenomes</taxon>
    </lineage>
</organism>
<reference evidence="2" key="1">
    <citation type="submission" date="2020-05" db="EMBL/GenBank/DDBJ databases">
        <authorList>
            <person name="Chiriac C."/>
            <person name="Salcher M."/>
            <person name="Ghai R."/>
            <person name="Kavagutti S V."/>
        </authorList>
    </citation>
    <scope>NUCLEOTIDE SEQUENCE</scope>
</reference>
<evidence type="ECO:0000313" key="2">
    <source>
        <dbReference type="EMBL" id="CAB4801635.1"/>
    </source>
</evidence>
<gene>
    <name evidence="2" type="ORF">UFOPK2992_01057</name>
</gene>
<feature type="transmembrane region" description="Helical" evidence="1">
    <location>
        <begin position="12"/>
        <end position="32"/>
    </location>
</feature>
<evidence type="ECO:0000256" key="1">
    <source>
        <dbReference type="SAM" id="Phobius"/>
    </source>
</evidence>
<name>A0A6J6XZJ6_9ZZZZ</name>
<proteinExistence type="predicted"/>
<dbReference type="EMBL" id="CAFAAI010000177">
    <property type="protein sequence ID" value="CAB4801635.1"/>
    <property type="molecule type" value="Genomic_DNA"/>
</dbReference>
<sequence>MLALTVDTAKNIAIAVVGVFVITAIISAKLMASVTKKAIMFLVLGALSLGVFTQRQALESCANKVKDDVGTAETTCTFFGTDIHINTTLP</sequence>
<keyword evidence="1" id="KW-0812">Transmembrane</keyword>
<protein>
    <submittedName>
        <fullName evidence="2">Unannotated protein</fullName>
    </submittedName>
</protein>